<organism evidence="1 2">
    <name type="scientific">Amorphus orientalis</name>
    <dbReference type="NCBI Taxonomy" id="649198"/>
    <lineage>
        <taxon>Bacteria</taxon>
        <taxon>Pseudomonadati</taxon>
        <taxon>Pseudomonadota</taxon>
        <taxon>Alphaproteobacteria</taxon>
        <taxon>Hyphomicrobiales</taxon>
        <taxon>Amorphaceae</taxon>
        <taxon>Amorphus</taxon>
    </lineage>
</organism>
<protein>
    <submittedName>
        <fullName evidence="1">Uncharacterized protein</fullName>
    </submittedName>
</protein>
<dbReference type="AlphaFoldDB" id="A0AAE3VT56"/>
<comment type="caution">
    <text evidence="1">The sequence shown here is derived from an EMBL/GenBank/DDBJ whole genome shotgun (WGS) entry which is preliminary data.</text>
</comment>
<dbReference type="RefSeq" id="WP_306887648.1">
    <property type="nucleotide sequence ID" value="NZ_JAUSUL010000008.1"/>
</dbReference>
<evidence type="ECO:0000313" key="1">
    <source>
        <dbReference type="EMBL" id="MDQ0317720.1"/>
    </source>
</evidence>
<gene>
    <name evidence="1" type="ORF">J2S73_004207</name>
</gene>
<name>A0AAE3VT56_9HYPH</name>
<dbReference type="EMBL" id="JAUSUL010000008">
    <property type="protein sequence ID" value="MDQ0317720.1"/>
    <property type="molecule type" value="Genomic_DNA"/>
</dbReference>
<dbReference type="Proteomes" id="UP001229244">
    <property type="component" value="Unassembled WGS sequence"/>
</dbReference>
<keyword evidence="2" id="KW-1185">Reference proteome</keyword>
<evidence type="ECO:0000313" key="2">
    <source>
        <dbReference type="Proteomes" id="UP001229244"/>
    </source>
</evidence>
<sequence>MSRFRAHMDRGRRTLHEHMSVPALYFDAALTHVQAVTVRVHENYVRVGGQSNFHAAEVEEDSPRISFLLSEVEQPQRGFYVTTGPGVGYVVDHKLPSGSVDVMAEVTRQRPVDIAGLPTPYGDGWLPAFIRGSLTFPAMRGG</sequence>
<accession>A0AAE3VT56</accession>
<reference evidence="1" key="1">
    <citation type="submission" date="2023-07" db="EMBL/GenBank/DDBJ databases">
        <title>Genomic Encyclopedia of Type Strains, Phase IV (KMG-IV): sequencing the most valuable type-strain genomes for metagenomic binning, comparative biology and taxonomic classification.</title>
        <authorList>
            <person name="Goeker M."/>
        </authorList>
    </citation>
    <scope>NUCLEOTIDE SEQUENCE</scope>
    <source>
        <strain evidence="1">DSM 21202</strain>
    </source>
</reference>
<proteinExistence type="predicted"/>